<feature type="compositionally biased region" description="Basic and acidic residues" evidence="1">
    <location>
        <begin position="76"/>
        <end position="86"/>
    </location>
</feature>
<name>A0ABD0JMK9_9CAEN</name>
<dbReference type="Proteomes" id="UP001519460">
    <property type="component" value="Unassembled WGS sequence"/>
</dbReference>
<reference evidence="2 3" key="1">
    <citation type="journal article" date="2023" name="Sci. Data">
        <title>Genome assembly of the Korean intertidal mud-creeper Batillaria attramentaria.</title>
        <authorList>
            <person name="Patra A.K."/>
            <person name="Ho P.T."/>
            <person name="Jun S."/>
            <person name="Lee S.J."/>
            <person name="Kim Y."/>
            <person name="Won Y.J."/>
        </authorList>
    </citation>
    <scope>NUCLEOTIDE SEQUENCE [LARGE SCALE GENOMIC DNA]</scope>
    <source>
        <strain evidence="2">Wonlab-2016</strain>
    </source>
</reference>
<keyword evidence="3" id="KW-1185">Reference proteome</keyword>
<organism evidence="2 3">
    <name type="scientific">Batillaria attramentaria</name>
    <dbReference type="NCBI Taxonomy" id="370345"/>
    <lineage>
        <taxon>Eukaryota</taxon>
        <taxon>Metazoa</taxon>
        <taxon>Spiralia</taxon>
        <taxon>Lophotrochozoa</taxon>
        <taxon>Mollusca</taxon>
        <taxon>Gastropoda</taxon>
        <taxon>Caenogastropoda</taxon>
        <taxon>Sorbeoconcha</taxon>
        <taxon>Cerithioidea</taxon>
        <taxon>Batillariidae</taxon>
        <taxon>Batillaria</taxon>
    </lineage>
</organism>
<evidence type="ECO:0000313" key="3">
    <source>
        <dbReference type="Proteomes" id="UP001519460"/>
    </source>
</evidence>
<gene>
    <name evidence="2" type="ORF">BaRGS_00032463</name>
</gene>
<accession>A0ABD0JMK9</accession>
<evidence type="ECO:0000313" key="2">
    <source>
        <dbReference type="EMBL" id="KAK7476270.1"/>
    </source>
</evidence>
<sequence length="168" mass="19182">MAPTASARGLRQYWKVPSSTPHAVSCSSDELSWRHFIENIDHKKTQISIEHNRPLSSLRPSYRAASRFKTSRRRKAQEGLNKEQRSGHKPSWGKNHPTCLHISRRFSGQVSASGQRSTQPLSRSLTLHPLFTILNHELILRGSFLAMFVDFATETRRLQRGRGHVCLT</sequence>
<dbReference type="EMBL" id="JACVVK020000380">
    <property type="protein sequence ID" value="KAK7476270.1"/>
    <property type="molecule type" value="Genomic_DNA"/>
</dbReference>
<evidence type="ECO:0000256" key="1">
    <source>
        <dbReference type="SAM" id="MobiDB-lite"/>
    </source>
</evidence>
<comment type="caution">
    <text evidence="2">The sequence shown here is derived from an EMBL/GenBank/DDBJ whole genome shotgun (WGS) entry which is preliminary data.</text>
</comment>
<dbReference type="AlphaFoldDB" id="A0ABD0JMK9"/>
<protein>
    <submittedName>
        <fullName evidence="2">Uncharacterized protein</fullName>
    </submittedName>
</protein>
<feature type="region of interest" description="Disordered" evidence="1">
    <location>
        <begin position="60"/>
        <end position="95"/>
    </location>
</feature>
<proteinExistence type="predicted"/>